<dbReference type="InterPro" id="IPR011009">
    <property type="entry name" value="Kinase-like_dom_sf"/>
</dbReference>
<keyword evidence="1" id="KW-0547">Nucleotide-binding</keyword>
<dbReference type="EMBL" id="AMQM01002966">
    <property type="status" value="NOT_ANNOTATED_CDS"/>
    <property type="molecule type" value="Genomic_DNA"/>
</dbReference>
<dbReference type="AlphaFoldDB" id="T1EJ66"/>
<dbReference type="EMBL" id="KB095959">
    <property type="protein sequence ID" value="ESO09453.1"/>
    <property type="molecule type" value="Genomic_DNA"/>
</dbReference>
<evidence type="ECO:0000313" key="5">
    <source>
        <dbReference type="EnsemblMetazoa" id="HelroP142649"/>
    </source>
</evidence>
<gene>
    <name evidence="5" type="primary">20196616</name>
    <name evidence="4" type="ORF">HELRODRAFT_142649</name>
</gene>
<sequence>SFLSIYELVSFYKKDRENLITRLRRPLKESKLPITPGYHYPQHLEVSKKSIRLFGEIISRSKFCVTCKGNYGHQMVLVKALQHYLVIENEDDFLEEARTMMKLDHQNIAKLLGVCFRTRPYYIILENFNCGTLKNALSNGIIQPGWPEMLIDISLQILSAMVYLEKLHYLLHRNLKSSNFLISSEYSIKLFDFERARLVDDDCYRASPQDEVSIRWSAPEVFLHSLYSTKSDVWSVGVVLWELFSFGQVPYSQLTESEVVVFISEKGKLEKPAECDIQMFSIMNQCWRYKPDMRPTFQSLEEKLKMQY</sequence>
<dbReference type="SUPFAM" id="SSF56112">
    <property type="entry name" value="Protein kinase-like (PK-like)"/>
    <property type="match status" value="1"/>
</dbReference>
<dbReference type="HOGENOM" id="CLU_000288_7_2_1"/>
<dbReference type="eggNOG" id="KOG0197">
    <property type="taxonomic scope" value="Eukaryota"/>
</dbReference>
<accession>T1EJ66</accession>
<dbReference type="Gene3D" id="1.10.510.10">
    <property type="entry name" value="Transferase(Phosphotransferase) domain 1"/>
    <property type="match status" value="1"/>
</dbReference>
<dbReference type="PANTHER" id="PTHR24418">
    <property type="entry name" value="TYROSINE-PROTEIN KINASE"/>
    <property type="match status" value="1"/>
</dbReference>
<name>T1EJ66_HELRO</name>
<dbReference type="Pfam" id="PF07714">
    <property type="entry name" value="PK_Tyr_Ser-Thr"/>
    <property type="match status" value="1"/>
</dbReference>
<evidence type="ECO:0000256" key="2">
    <source>
        <dbReference type="ARBA" id="ARBA00022840"/>
    </source>
</evidence>
<evidence type="ECO:0000256" key="1">
    <source>
        <dbReference type="ARBA" id="ARBA00022741"/>
    </source>
</evidence>
<dbReference type="KEGG" id="hro:HELRODRAFT_142649"/>
<keyword evidence="2" id="KW-0067">ATP-binding</keyword>
<reference evidence="5" key="3">
    <citation type="submission" date="2015-06" db="UniProtKB">
        <authorList>
            <consortium name="EnsemblMetazoa"/>
        </authorList>
    </citation>
    <scope>IDENTIFICATION</scope>
</reference>
<dbReference type="PIRSF" id="PIRSF000654">
    <property type="entry name" value="Integrin-linked_kinase"/>
    <property type="match status" value="1"/>
</dbReference>
<feature type="domain" description="Protein kinase" evidence="3">
    <location>
        <begin position="52"/>
        <end position="308"/>
    </location>
</feature>
<dbReference type="OrthoDB" id="4062651at2759"/>
<dbReference type="GO" id="GO:0004672">
    <property type="term" value="F:protein kinase activity"/>
    <property type="evidence" value="ECO:0007669"/>
    <property type="project" value="InterPro"/>
</dbReference>
<organism evidence="5 6">
    <name type="scientific">Helobdella robusta</name>
    <name type="common">Californian leech</name>
    <dbReference type="NCBI Taxonomy" id="6412"/>
    <lineage>
        <taxon>Eukaryota</taxon>
        <taxon>Metazoa</taxon>
        <taxon>Spiralia</taxon>
        <taxon>Lophotrochozoa</taxon>
        <taxon>Annelida</taxon>
        <taxon>Clitellata</taxon>
        <taxon>Hirudinea</taxon>
        <taxon>Rhynchobdellida</taxon>
        <taxon>Glossiphoniidae</taxon>
        <taxon>Helobdella</taxon>
    </lineage>
</organism>
<dbReference type="GO" id="GO:0005886">
    <property type="term" value="C:plasma membrane"/>
    <property type="evidence" value="ECO:0000318"/>
    <property type="project" value="GO_Central"/>
</dbReference>
<dbReference type="FunFam" id="1.10.510.10:FF:001634">
    <property type="entry name" value="Uncharacterized protein"/>
    <property type="match status" value="1"/>
</dbReference>
<dbReference type="InterPro" id="IPR001245">
    <property type="entry name" value="Ser-Thr/Tyr_kinase_cat_dom"/>
</dbReference>
<dbReference type="GO" id="GO:0005524">
    <property type="term" value="F:ATP binding"/>
    <property type="evidence" value="ECO:0007669"/>
    <property type="project" value="UniProtKB-KW"/>
</dbReference>
<evidence type="ECO:0000259" key="3">
    <source>
        <dbReference type="PROSITE" id="PS50011"/>
    </source>
</evidence>
<dbReference type="OMA" id="DMRLHVW"/>
<reference evidence="6" key="1">
    <citation type="submission" date="2012-12" db="EMBL/GenBank/DDBJ databases">
        <authorList>
            <person name="Hellsten U."/>
            <person name="Grimwood J."/>
            <person name="Chapman J.A."/>
            <person name="Shapiro H."/>
            <person name="Aerts A."/>
            <person name="Otillar R.P."/>
            <person name="Terry A.Y."/>
            <person name="Boore J.L."/>
            <person name="Simakov O."/>
            <person name="Marletaz F."/>
            <person name="Cho S.-J."/>
            <person name="Edsinger-Gonzales E."/>
            <person name="Havlak P."/>
            <person name="Kuo D.-H."/>
            <person name="Larsson T."/>
            <person name="Lv J."/>
            <person name="Arendt D."/>
            <person name="Savage R."/>
            <person name="Osoegawa K."/>
            <person name="de Jong P."/>
            <person name="Lindberg D.R."/>
            <person name="Seaver E.C."/>
            <person name="Weisblat D.A."/>
            <person name="Putnam N.H."/>
            <person name="Grigoriev I.V."/>
            <person name="Rokhsar D.S."/>
        </authorList>
    </citation>
    <scope>NUCLEOTIDE SEQUENCE</scope>
</reference>
<evidence type="ECO:0000313" key="6">
    <source>
        <dbReference type="Proteomes" id="UP000015101"/>
    </source>
</evidence>
<dbReference type="CTD" id="20196616"/>
<dbReference type="InterPro" id="IPR050198">
    <property type="entry name" value="Non-receptor_tyrosine_kinases"/>
</dbReference>
<dbReference type="PRINTS" id="PR00109">
    <property type="entry name" value="TYRKINASE"/>
</dbReference>
<dbReference type="PROSITE" id="PS50011">
    <property type="entry name" value="PROTEIN_KINASE_DOM"/>
    <property type="match status" value="1"/>
</dbReference>
<protein>
    <recommendedName>
        <fullName evidence="3">Protein kinase domain-containing protein</fullName>
    </recommendedName>
</protein>
<dbReference type="STRING" id="6412.T1EJ66"/>
<dbReference type="InParanoid" id="T1EJ66"/>
<dbReference type="GeneID" id="20196616"/>
<dbReference type="RefSeq" id="XP_009012546.1">
    <property type="nucleotide sequence ID" value="XM_009014298.1"/>
</dbReference>
<dbReference type="Proteomes" id="UP000015101">
    <property type="component" value="Unassembled WGS sequence"/>
</dbReference>
<keyword evidence="6" id="KW-1185">Reference proteome</keyword>
<evidence type="ECO:0000313" key="4">
    <source>
        <dbReference type="EMBL" id="ESO09453.1"/>
    </source>
</evidence>
<dbReference type="EnsemblMetazoa" id="HelroT142649">
    <property type="protein sequence ID" value="HelroP142649"/>
    <property type="gene ID" value="HelroG142649"/>
</dbReference>
<reference evidence="4 6" key="2">
    <citation type="journal article" date="2013" name="Nature">
        <title>Insights into bilaterian evolution from three spiralian genomes.</title>
        <authorList>
            <person name="Simakov O."/>
            <person name="Marletaz F."/>
            <person name="Cho S.J."/>
            <person name="Edsinger-Gonzales E."/>
            <person name="Havlak P."/>
            <person name="Hellsten U."/>
            <person name="Kuo D.H."/>
            <person name="Larsson T."/>
            <person name="Lv J."/>
            <person name="Arendt D."/>
            <person name="Savage R."/>
            <person name="Osoegawa K."/>
            <person name="de Jong P."/>
            <person name="Grimwood J."/>
            <person name="Chapman J.A."/>
            <person name="Shapiro H."/>
            <person name="Aerts A."/>
            <person name="Otillar R.P."/>
            <person name="Terry A.Y."/>
            <person name="Boore J.L."/>
            <person name="Grigoriev I.V."/>
            <person name="Lindberg D.R."/>
            <person name="Seaver E.C."/>
            <person name="Weisblat D.A."/>
            <person name="Putnam N.H."/>
            <person name="Rokhsar D.S."/>
        </authorList>
    </citation>
    <scope>NUCLEOTIDE SEQUENCE</scope>
</reference>
<proteinExistence type="predicted"/>
<dbReference type="InterPro" id="IPR000719">
    <property type="entry name" value="Prot_kinase_dom"/>
</dbReference>